<reference evidence="2 3" key="1">
    <citation type="submission" date="2019-03" db="EMBL/GenBank/DDBJ databases">
        <title>Genomic Encyclopedia of Type Strains, Phase IV (KMG-IV): sequencing the most valuable type-strain genomes for metagenomic binning, comparative biology and taxonomic classification.</title>
        <authorList>
            <person name="Goeker M."/>
        </authorList>
    </citation>
    <scope>NUCLEOTIDE SEQUENCE [LARGE SCALE GENOMIC DNA]</scope>
    <source>
        <strain evidence="2 3">DSM 101688</strain>
    </source>
</reference>
<evidence type="ECO:0000313" key="3">
    <source>
        <dbReference type="Proteomes" id="UP000295304"/>
    </source>
</evidence>
<comment type="caution">
    <text evidence="2">The sequence shown here is derived from an EMBL/GenBank/DDBJ whole genome shotgun (WGS) entry which is preliminary data.</text>
</comment>
<dbReference type="PANTHER" id="PTHR13016:SF0">
    <property type="entry name" value="AMME SYNDROME CANDIDATE GENE 1 PROTEIN"/>
    <property type="match status" value="1"/>
</dbReference>
<organism evidence="2 3">
    <name type="scientific">Varunaivibrio sulfuroxidans</name>
    <dbReference type="NCBI Taxonomy" id="1773489"/>
    <lineage>
        <taxon>Bacteria</taxon>
        <taxon>Pseudomonadati</taxon>
        <taxon>Pseudomonadota</taxon>
        <taxon>Alphaproteobacteria</taxon>
        <taxon>Rhodospirillales</taxon>
        <taxon>Magnetovibrionaceae</taxon>
        <taxon>Varunaivibrio</taxon>
    </lineage>
</organism>
<dbReference type="AlphaFoldDB" id="A0A4R3J6C2"/>
<keyword evidence="3" id="KW-1185">Reference proteome</keyword>
<dbReference type="InterPro" id="IPR002733">
    <property type="entry name" value="AMMECR1_domain"/>
</dbReference>
<dbReference type="InterPro" id="IPR023473">
    <property type="entry name" value="AMMECR1"/>
</dbReference>
<proteinExistence type="predicted"/>
<evidence type="ECO:0000259" key="1">
    <source>
        <dbReference type="PROSITE" id="PS51112"/>
    </source>
</evidence>
<accession>A0A4R3J6C2</accession>
<sequence>MTTTTDTEQDRDMARIAQEYGDTLIALAARAIAYGLDHGVAMAVDPTAYPPLLAEPGAVFVTLKKKGQLRGCIGSSTAFRPLVQDIADNAFSAAFRDTRFLPMTRAEMADMEISLSLLSPSREMTFHGERDLLTQLRPQIDGLIIDDGVHRALFLPQVWEQLPTPNLFLSHLKAKAGMSEDDLPPDTRAWRFSAHGISGNTSIADRE</sequence>
<name>A0A4R3J6C2_9PROT</name>
<dbReference type="PROSITE" id="PS51112">
    <property type="entry name" value="AMMECR1"/>
    <property type="match status" value="1"/>
</dbReference>
<dbReference type="EMBL" id="SLZW01000011">
    <property type="protein sequence ID" value="TCS60386.1"/>
    <property type="molecule type" value="Genomic_DNA"/>
</dbReference>
<dbReference type="InterPro" id="IPR027485">
    <property type="entry name" value="AMMECR1_N"/>
</dbReference>
<dbReference type="InterPro" id="IPR027623">
    <property type="entry name" value="AmmeMemoSam_A"/>
</dbReference>
<dbReference type="SUPFAM" id="SSF143447">
    <property type="entry name" value="AMMECR1-like"/>
    <property type="match status" value="1"/>
</dbReference>
<dbReference type="Pfam" id="PF01871">
    <property type="entry name" value="AMMECR1"/>
    <property type="match status" value="1"/>
</dbReference>
<dbReference type="Proteomes" id="UP000295304">
    <property type="component" value="Unassembled WGS sequence"/>
</dbReference>
<dbReference type="NCBIfam" id="TIGR04335">
    <property type="entry name" value="AmmeMemoSam_A"/>
    <property type="match status" value="1"/>
</dbReference>
<dbReference type="Gene3D" id="3.30.1490.150">
    <property type="entry name" value="Hypothetical protein ph0010, domain 2"/>
    <property type="match status" value="1"/>
</dbReference>
<evidence type="ECO:0000313" key="2">
    <source>
        <dbReference type="EMBL" id="TCS60386.1"/>
    </source>
</evidence>
<dbReference type="RefSeq" id="WP_207893215.1">
    <property type="nucleotide sequence ID" value="NZ_CP119676.1"/>
</dbReference>
<dbReference type="InterPro" id="IPR036071">
    <property type="entry name" value="AMMECR1_dom_sf"/>
</dbReference>
<dbReference type="NCBIfam" id="TIGR00296">
    <property type="entry name" value="TIGR00296 family protein"/>
    <property type="match status" value="1"/>
</dbReference>
<dbReference type="PANTHER" id="PTHR13016">
    <property type="entry name" value="AMMECR1 HOMOLOG"/>
    <property type="match status" value="1"/>
</dbReference>
<feature type="domain" description="AMMECR1" evidence="1">
    <location>
        <begin position="19"/>
        <end position="207"/>
    </location>
</feature>
<gene>
    <name evidence="2" type="ORF">EDD55_11187</name>
</gene>
<protein>
    <submittedName>
        <fullName evidence="2">Uncharacterized protein (TIGR00296 family)/AmmeMemoRadiSam system protein A</fullName>
    </submittedName>
</protein>
<dbReference type="Gene3D" id="3.30.700.20">
    <property type="entry name" value="Hypothetical protein ph0010, domain 1"/>
    <property type="match status" value="1"/>
</dbReference>